<dbReference type="Proteomes" id="UP001165366">
    <property type="component" value="Unassembled WGS sequence"/>
</dbReference>
<evidence type="ECO:0000256" key="4">
    <source>
        <dbReference type="ARBA" id="ARBA00023235"/>
    </source>
</evidence>
<name>A0ABS9K7U8_9BACT</name>
<dbReference type="InterPro" id="IPR006099">
    <property type="entry name" value="MeMalonylCoA_mutase_a/b_cat"/>
</dbReference>
<keyword evidence="4" id="KW-0413">Isomerase</keyword>
<dbReference type="EMBL" id="JAKLWS010000001">
    <property type="protein sequence ID" value="MCG2586933.1"/>
    <property type="molecule type" value="Genomic_DNA"/>
</dbReference>
<dbReference type="InterPro" id="IPR016176">
    <property type="entry name" value="Cbl-dep_enz_cat"/>
</dbReference>
<dbReference type="RefSeq" id="WP_237851783.1">
    <property type="nucleotide sequence ID" value="NZ_JAKLWS010000001.1"/>
</dbReference>
<reference evidence="7" key="1">
    <citation type="submission" date="2022-01" db="EMBL/GenBank/DDBJ databases">
        <authorList>
            <person name="Wang Y."/>
        </authorList>
    </citation>
    <scope>NUCLEOTIDE SEQUENCE</scope>
    <source>
        <strain evidence="7">WB101</strain>
    </source>
</reference>
<keyword evidence="8" id="KW-1185">Reference proteome</keyword>
<dbReference type="SUPFAM" id="SSF51703">
    <property type="entry name" value="Cobalamin (vitamin B12)-dependent enzymes"/>
    <property type="match status" value="1"/>
</dbReference>
<dbReference type="Gene3D" id="3.40.50.280">
    <property type="entry name" value="Cobalamin-binding domain"/>
    <property type="match status" value="1"/>
</dbReference>
<dbReference type="Pfam" id="PF01642">
    <property type="entry name" value="MM_CoA_mutase"/>
    <property type="match status" value="1"/>
</dbReference>
<reference evidence="7" key="2">
    <citation type="submission" date="2024-05" db="EMBL/GenBank/DDBJ databases">
        <title>Rhodohalobacter halophilus gen. nov., sp. nov., a moderately halophilic member of the family Balneolaceae.</title>
        <authorList>
            <person name="Xia J."/>
        </authorList>
    </citation>
    <scope>NUCLEOTIDE SEQUENCE</scope>
    <source>
        <strain evidence="7">WB101</strain>
    </source>
</reference>
<accession>A0ABS9K7U8</accession>
<comment type="cofactor">
    <cofactor evidence="1">
        <name>adenosylcob(III)alamin</name>
        <dbReference type="ChEBI" id="CHEBI:18408"/>
    </cofactor>
</comment>
<protein>
    <submittedName>
        <fullName evidence="7">Methylmalonyl-CoA mutase family protein</fullName>
    </submittedName>
</protein>
<evidence type="ECO:0000313" key="8">
    <source>
        <dbReference type="Proteomes" id="UP001165366"/>
    </source>
</evidence>
<dbReference type="SUPFAM" id="SSF52242">
    <property type="entry name" value="Cobalamin (vitamin B12)-binding domain"/>
    <property type="match status" value="1"/>
</dbReference>
<organism evidence="7 8">
    <name type="scientific">Rhodohalobacter sulfatireducens</name>
    <dbReference type="NCBI Taxonomy" id="2911366"/>
    <lineage>
        <taxon>Bacteria</taxon>
        <taxon>Pseudomonadati</taxon>
        <taxon>Balneolota</taxon>
        <taxon>Balneolia</taxon>
        <taxon>Balneolales</taxon>
        <taxon>Balneolaceae</taxon>
        <taxon>Rhodohalobacter</taxon>
    </lineage>
</organism>
<evidence type="ECO:0000313" key="7">
    <source>
        <dbReference type="EMBL" id="MCG2586933.1"/>
    </source>
</evidence>
<keyword evidence="3" id="KW-0846">Cobalamin</keyword>
<evidence type="ECO:0000256" key="1">
    <source>
        <dbReference type="ARBA" id="ARBA00001922"/>
    </source>
</evidence>
<gene>
    <name evidence="7" type="ORF">L6773_00045</name>
</gene>
<comment type="similarity">
    <text evidence="2">Belongs to the methylmalonyl-CoA mutase family.</text>
</comment>
<dbReference type="PANTHER" id="PTHR48101:SF1">
    <property type="entry name" value="METHYLMALONYL-COA MUTASE, LARGE SUBUNIT"/>
    <property type="match status" value="1"/>
</dbReference>
<proteinExistence type="inferred from homology"/>
<evidence type="ECO:0000256" key="3">
    <source>
        <dbReference type="ARBA" id="ARBA00022628"/>
    </source>
</evidence>
<dbReference type="Gene3D" id="3.20.20.240">
    <property type="entry name" value="Methylmalonyl-CoA mutase"/>
    <property type="match status" value="1"/>
</dbReference>
<sequence length="662" mass="74696">MTTNKNGQKKRLWDFEPVSKIKWEEKINQDLKGADYKSKLFWNSHEGFTAAPFYTQEDLQNLEHNAKKTIIDRTGWTCCEPIYETAPGDANEAMKTAIEKDSASFQIRSKSSWKSGMLGGDMYGTQIQKQADLDRLMDGIDTESVEFTFDSGMTTPALVAMMNNHPEKFNNPKFVFDPFTYIAERGRLPFDEKKLKEIVNQLVDQKNYKTLCADGLFYHRTGATIVQELALALATASEYLSLIDEEKKESAADEIFVRLAAGPLYFPEIAKLRVIRLLWDQLMEAYGFENPPKLTVIAETSKTNKTITDPHNNLIRTITESMSAVLGGVNQLMVHPYNTLESTPGNFSRRIARNIQYILRDESHFDKVADPSAGSYYIENLTSTIAKEAWEYFQTIENEGGVLQSLKNGSIQEVINRSKAEREKAVNQGKKVLVGTNYYANAEEELPDTIDAESFADSLELTDFEHDDSSEDLIQSLQNAFKNEATVGDVIEAMLKPEKVLYQVVEETRLGSVFDEIRLRTKSLSEETEIEPVVHLVPVGDVKWRNARATFSHNTLGCGGFKIDHPTGYDSIDEAAEKIEFGEADLFVLCSSDKEYEEFVEPFCDAFSDKGICILAGHPGDNEESYRAAGMDLFIHKGMDIPALLLNIQNDLFKIEKDHETT</sequence>
<dbReference type="PANTHER" id="PTHR48101">
    <property type="entry name" value="METHYLMALONYL-COA MUTASE, MITOCHONDRIAL-RELATED"/>
    <property type="match status" value="1"/>
</dbReference>
<keyword evidence="5" id="KW-0170">Cobalt</keyword>
<evidence type="ECO:0000256" key="5">
    <source>
        <dbReference type="ARBA" id="ARBA00023285"/>
    </source>
</evidence>
<evidence type="ECO:0000256" key="2">
    <source>
        <dbReference type="ARBA" id="ARBA00008465"/>
    </source>
</evidence>
<evidence type="ECO:0000259" key="6">
    <source>
        <dbReference type="Pfam" id="PF01642"/>
    </source>
</evidence>
<comment type="caution">
    <text evidence="7">The sequence shown here is derived from an EMBL/GenBank/DDBJ whole genome shotgun (WGS) entry which is preliminary data.</text>
</comment>
<dbReference type="InterPro" id="IPR036724">
    <property type="entry name" value="Cobalamin-bd_sf"/>
</dbReference>
<feature type="domain" description="Methylmalonyl-CoA mutase alpha/beta chain catalytic" evidence="6">
    <location>
        <begin position="73"/>
        <end position="454"/>
    </location>
</feature>